<protein>
    <submittedName>
        <fullName evidence="1">Uncharacterized protein</fullName>
    </submittedName>
</protein>
<dbReference type="EMBL" id="HBUF01651870">
    <property type="protein sequence ID" value="CAG6787111.1"/>
    <property type="molecule type" value="Transcribed_RNA"/>
</dbReference>
<accession>A0A8D9BQ62</accession>
<dbReference type="EMBL" id="HBUF01651871">
    <property type="protein sequence ID" value="CAG6787112.1"/>
    <property type="molecule type" value="Transcribed_RNA"/>
</dbReference>
<proteinExistence type="predicted"/>
<organism evidence="1">
    <name type="scientific">Cacopsylla melanoneura</name>
    <dbReference type="NCBI Taxonomy" id="428564"/>
    <lineage>
        <taxon>Eukaryota</taxon>
        <taxon>Metazoa</taxon>
        <taxon>Ecdysozoa</taxon>
        <taxon>Arthropoda</taxon>
        <taxon>Hexapoda</taxon>
        <taxon>Insecta</taxon>
        <taxon>Pterygota</taxon>
        <taxon>Neoptera</taxon>
        <taxon>Paraneoptera</taxon>
        <taxon>Hemiptera</taxon>
        <taxon>Sternorrhyncha</taxon>
        <taxon>Psylloidea</taxon>
        <taxon>Psyllidae</taxon>
        <taxon>Psyllinae</taxon>
        <taxon>Cacopsylla</taxon>
    </lineage>
</organism>
<evidence type="ECO:0000313" key="1">
    <source>
        <dbReference type="EMBL" id="CAG6787112.1"/>
    </source>
</evidence>
<name>A0A8D9BQ62_9HEMI</name>
<sequence>MSSGPDILYLGPSFRYVPPFKITRHCRQSWDKPAWRQSSVQRHPSLFWESIIHPLFPIYSIHFIFHPMTKPNQIIHLIPNKDFSQTFRPLVQPSHSVLCVSSNNTPLVPWPFFPSSLS</sequence>
<reference evidence="1" key="1">
    <citation type="submission" date="2021-05" db="EMBL/GenBank/DDBJ databases">
        <authorList>
            <person name="Alioto T."/>
            <person name="Alioto T."/>
            <person name="Gomez Garrido J."/>
        </authorList>
    </citation>
    <scope>NUCLEOTIDE SEQUENCE</scope>
</reference>
<dbReference type="AlphaFoldDB" id="A0A8D9BQ62"/>